<dbReference type="Proteomes" id="UP000499080">
    <property type="component" value="Unassembled WGS sequence"/>
</dbReference>
<evidence type="ECO:0000313" key="2">
    <source>
        <dbReference type="Proteomes" id="UP000499080"/>
    </source>
</evidence>
<protein>
    <submittedName>
        <fullName evidence="1">Uncharacterized protein</fullName>
    </submittedName>
</protein>
<gene>
    <name evidence="1" type="ORF">AVEN_16914_1</name>
</gene>
<name>A0A4Y2JAK1_ARAVE</name>
<reference evidence="1 2" key="1">
    <citation type="journal article" date="2019" name="Sci. Rep.">
        <title>Orb-weaving spider Araneus ventricosus genome elucidates the spidroin gene catalogue.</title>
        <authorList>
            <person name="Kono N."/>
            <person name="Nakamura H."/>
            <person name="Ohtoshi R."/>
            <person name="Moran D.A.P."/>
            <person name="Shinohara A."/>
            <person name="Yoshida Y."/>
            <person name="Fujiwara M."/>
            <person name="Mori M."/>
            <person name="Tomita M."/>
            <person name="Arakawa K."/>
        </authorList>
    </citation>
    <scope>NUCLEOTIDE SEQUENCE [LARGE SCALE GENOMIC DNA]</scope>
</reference>
<sequence>MRFSFMVRRFRTPTVSNTCRLVKLQEVSLPQCFEVHLLFAPFRRWKTRVVQPTRCMARTNAQTTSEQSPPRPILRVETEFERGSVENKNFNTFMTLFTIHG</sequence>
<proteinExistence type="predicted"/>
<organism evidence="1 2">
    <name type="scientific">Araneus ventricosus</name>
    <name type="common">Orbweaver spider</name>
    <name type="synonym">Epeira ventricosa</name>
    <dbReference type="NCBI Taxonomy" id="182803"/>
    <lineage>
        <taxon>Eukaryota</taxon>
        <taxon>Metazoa</taxon>
        <taxon>Ecdysozoa</taxon>
        <taxon>Arthropoda</taxon>
        <taxon>Chelicerata</taxon>
        <taxon>Arachnida</taxon>
        <taxon>Araneae</taxon>
        <taxon>Araneomorphae</taxon>
        <taxon>Entelegynae</taxon>
        <taxon>Araneoidea</taxon>
        <taxon>Araneidae</taxon>
        <taxon>Araneus</taxon>
    </lineage>
</organism>
<evidence type="ECO:0000313" key="1">
    <source>
        <dbReference type="EMBL" id="GBM86569.1"/>
    </source>
</evidence>
<accession>A0A4Y2JAK1</accession>
<keyword evidence="2" id="KW-1185">Reference proteome</keyword>
<dbReference type="AlphaFoldDB" id="A0A4Y2JAK1"/>
<comment type="caution">
    <text evidence="1">The sequence shown here is derived from an EMBL/GenBank/DDBJ whole genome shotgun (WGS) entry which is preliminary data.</text>
</comment>
<dbReference type="EMBL" id="BGPR01003323">
    <property type="protein sequence ID" value="GBM86569.1"/>
    <property type="molecule type" value="Genomic_DNA"/>
</dbReference>